<name>A0ACB9ZPZ0_CATRO</name>
<organism evidence="1 2">
    <name type="scientific">Catharanthus roseus</name>
    <name type="common">Madagascar periwinkle</name>
    <name type="synonym">Vinca rosea</name>
    <dbReference type="NCBI Taxonomy" id="4058"/>
    <lineage>
        <taxon>Eukaryota</taxon>
        <taxon>Viridiplantae</taxon>
        <taxon>Streptophyta</taxon>
        <taxon>Embryophyta</taxon>
        <taxon>Tracheophyta</taxon>
        <taxon>Spermatophyta</taxon>
        <taxon>Magnoliopsida</taxon>
        <taxon>eudicotyledons</taxon>
        <taxon>Gunneridae</taxon>
        <taxon>Pentapetalae</taxon>
        <taxon>asterids</taxon>
        <taxon>lamiids</taxon>
        <taxon>Gentianales</taxon>
        <taxon>Apocynaceae</taxon>
        <taxon>Rauvolfioideae</taxon>
        <taxon>Vinceae</taxon>
        <taxon>Catharanthinae</taxon>
        <taxon>Catharanthus</taxon>
    </lineage>
</organism>
<accession>A0ACB9ZPZ0</accession>
<comment type="caution">
    <text evidence="1">The sequence shown here is derived from an EMBL/GenBank/DDBJ whole genome shotgun (WGS) entry which is preliminary data.</text>
</comment>
<dbReference type="Proteomes" id="UP001060085">
    <property type="component" value="Linkage Group LG08"/>
</dbReference>
<proteinExistence type="predicted"/>
<reference evidence="2" key="1">
    <citation type="journal article" date="2023" name="Nat. Plants">
        <title>Single-cell RNA sequencing provides a high-resolution roadmap for understanding the multicellular compartmentation of specialized metabolism.</title>
        <authorList>
            <person name="Sun S."/>
            <person name="Shen X."/>
            <person name="Li Y."/>
            <person name="Li Y."/>
            <person name="Wang S."/>
            <person name="Li R."/>
            <person name="Zhang H."/>
            <person name="Shen G."/>
            <person name="Guo B."/>
            <person name="Wei J."/>
            <person name="Xu J."/>
            <person name="St-Pierre B."/>
            <person name="Chen S."/>
            <person name="Sun C."/>
        </authorList>
    </citation>
    <scope>NUCLEOTIDE SEQUENCE [LARGE SCALE GENOMIC DNA]</scope>
</reference>
<evidence type="ECO:0000313" key="1">
    <source>
        <dbReference type="EMBL" id="KAI5649103.1"/>
    </source>
</evidence>
<gene>
    <name evidence="1" type="ORF">M9H77_35108</name>
</gene>
<keyword evidence="2" id="KW-1185">Reference proteome</keyword>
<dbReference type="EMBL" id="CM044708">
    <property type="protein sequence ID" value="KAI5649103.1"/>
    <property type="molecule type" value="Genomic_DNA"/>
</dbReference>
<protein>
    <submittedName>
        <fullName evidence="1">Uncharacterized protein</fullName>
    </submittedName>
</protein>
<evidence type="ECO:0000313" key="2">
    <source>
        <dbReference type="Proteomes" id="UP001060085"/>
    </source>
</evidence>
<sequence length="99" mass="11525">MPDLKENGYKRRDTVEGLAQSVLHQTSHHALQWDGHLVESQQRLEIKICSLVLCDWRLWWLWNQVLVRCLAGTDYRMPELISDDLILGSGLCLWSSTFT</sequence>